<dbReference type="Proteomes" id="UP001142489">
    <property type="component" value="Unassembled WGS sequence"/>
</dbReference>
<feature type="domain" description="EMI" evidence="20">
    <location>
        <begin position="41"/>
        <end position="95"/>
    </location>
</feature>
<dbReference type="GO" id="GO:0030198">
    <property type="term" value="P:extracellular matrix organization"/>
    <property type="evidence" value="ECO:0007669"/>
    <property type="project" value="TreeGrafter"/>
</dbReference>
<evidence type="ECO:0000256" key="18">
    <source>
        <dbReference type="SAM" id="SignalP"/>
    </source>
</evidence>
<dbReference type="InterPro" id="IPR036378">
    <property type="entry name" value="FAS1_dom_sf"/>
</dbReference>
<name>A0A9Q0XIP6_9SAUR</name>
<dbReference type="FunFam" id="2.30.180.10:FF:000004">
    <property type="entry name" value="periostin isoform X1"/>
    <property type="match status" value="1"/>
</dbReference>
<reference evidence="21" key="1">
    <citation type="journal article" date="2023" name="DNA Res.">
        <title>Chromosome-level genome assembly of Phrynocephalus forsythii using third-generation DNA sequencing and Hi-C analysis.</title>
        <authorList>
            <person name="Qi Y."/>
            <person name="Zhao W."/>
            <person name="Zhao Y."/>
            <person name="Niu C."/>
            <person name="Cao S."/>
            <person name="Zhang Y."/>
        </authorList>
    </citation>
    <scope>NUCLEOTIDE SEQUENCE</scope>
    <source>
        <tissue evidence="21">Muscle</tissue>
    </source>
</reference>
<comment type="subunit">
    <text evidence="14">Homodimer. Interacts with BMP1 and fibronectin.</text>
</comment>
<comment type="caution">
    <text evidence="21">The sequence shown here is derived from an EMBL/GenBank/DDBJ whole genome shotgun (WGS) entry which is preliminary data.</text>
</comment>
<evidence type="ECO:0000256" key="8">
    <source>
        <dbReference type="ARBA" id="ARBA00022737"/>
    </source>
</evidence>
<dbReference type="InterPro" id="IPR011489">
    <property type="entry name" value="EMI_domain"/>
</dbReference>
<keyword evidence="10" id="KW-0333">Golgi apparatus</keyword>
<feature type="domain" description="FAS1" evidence="19">
    <location>
        <begin position="369"/>
        <end position="493"/>
    </location>
</feature>
<evidence type="ECO:0000313" key="22">
    <source>
        <dbReference type="Proteomes" id="UP001142489"/>
    </source>
</evidence>
<keyword evidence="4" id="KW-0964">Secreted</keyword>
<feature type="chain" id="PRO_5040506714" description="Periostin" evidence="18">
    <location>
        <begin position="23"/>
        <end position="898"/>
    </location>
</feature>
<dbReference type="InterPro" id="IPR000782">
    <property type="entry name" value="FAS1_domain"/>
</dbReference>
<dbReference type="OrthoDB" id="7700931at2759"/>
<dbReference type="PROSITE" id="PS51041">
    <property type="entry name" value="EMI"/>
    <property type="match status" value="1"/>
</dbReference>
<comment type="subcellular location">
    <subcellularLocation>
        <location evidence="2">Golgi apparatus</location>
    </subcellularLocation>
    <subcellularLocation>
        <location evidence="1">Secreted</location>
        <location evidence="1">Extracellular space</location>
        <location evidence="1">Extracellular matrix</location>
    </subcellularLocation>
</comment>
<dbReference type="GO" id="GO:0005615">
    <property type="term" value="C:extracellular space"/>
    <property type="evidence" value="ECO:0007669"/>
    <property type="project" value="TreeGrafter"/>
</dbReference>
<dbReference type="GO" id="GO:0005794">
    <property type="term" value="C:Golgi apparatus"/>
    <property type="evidence" value="ECO:0007669"/>
    <property type="project" value="UniProtKB-SubCell"/>
</dbReference>
<keyword evidence="5" id="KW-0272">Extracellular matrix</keyword>
<keyword evidence="8" id="KW-0677">Repeat</keyword>
<evidence type="ECO:0000256" key="4">
    <source>
        <dbReference type="ARBA" id="ARBA00022525"/>
    </source>
</evidence>
<evidence type="ECO:0000256" key="7">
    <source>
        <dbReference type="ARBA" id="ARBA00022729"/>
    </source>
</evidence>
<keyword evidence="12" id="KW-0325">Glycoprotein</keyword>
<feature type="domain" description="FAS1" evidence="19">
    <location>
        <begin position="99"/>
        <end position="231"/>
    </location>
</feature>
<evidence type="ECO:0000256" key="10">
    <source>
        <dbReference type="ARBA" id="ARBA00023034"/>
    </source>
</evidence>
<dbReference type="FunFam" id="2.30.180.10:FF:000003">
    <property type="entry name" value="periostin isoform X1"/>
    <property type="match status" value="1"/>
</dbReference>
<proteinExistence type="predicted"/>
<comment type="function">
    <text evidence="13">Induces cell attachment and spreading and plays a role in cell adhesion. Enhances incorporation of BMP1 in the fibronectin matrix of connective tissues, and subsequent proteolytic activation of lysyl oxidase LOX.</text>
</comment>
<accession>A0A9Q0XIP6</accession>
<evidence type="ECO:0000259" key="19">
    <source>
        <dbReference type="PROSITE" id="PS50213"/>
    </source>
</evidence>
<dbReference type="AlphaFoldDB" id="A0A9Q0XIP6"/>
<dbReference type="GO" id="GO:0007155">
    <property type="term" value="P:cell adhesion"/>
    <property type="evidence" value="ECO:0007669"/>
    <property type="project" value="UniProtKB-KW"/>
</dbReference>
<evidence type="ECO:0000256" key="14">
    <source>
        <dbReference type="ARBA" id="ARBA00061757"/>
    </source>
</evidence>
<dbReference type="FunFam" id="2.30.180.10:FF:000002">
    <property type="entry name" value="periostin isoform X1"/>
    <property type="match status" value="1"/>
</dbReference>
<evidence type="ECO:0000256" key="17">
    <source>
        <dbReference type="SAM" id="MobiDB-lite"/>
    </source>
</evidence>
<dbReference type="GO" id="GO:0031012">
    <property type="term" value="C:extracellular matrix"/>
    <property type="evidence" value="ECO:0007669"/>
    <property type="project" value="TreeGrafter"/>
</dbReference>
<evidence type="ECO:0000256" key="11">
    <source>
        <dbReference type="ARBA" id="ARBA00023157"/>
    </source>
</evidence>
<evidence type="ECO:0000256" key="9">
    <source>
        <dbReference type="ARBA" id="ARBA00022889"/>
    </source>
</evidence>
<dbReference type="InterPro" id="IPR050904">
    <property type="entry name" value="Adhesion/Biosynth-related"/>
</dbReference>
<evidence type="ECO:0000256" key="3">
    <source>
        <dbReference type="ARBA" id="ARBA00022479"/>
    </source>
</evidence>
<dbReference type="SMART" id="SM00554">
    <property type="entry name" value="FAS1"/>
    <property type="match status" value="4"/>
</dbReference>
<dbReference type="GO" id="GO:0050839">
    <property type="term" value="F:cell adhesion molecule binding"/>
    <property type="evidence" value="ECO:0007669"/>
    <property type="project" value="TreeGrafter"/>
</dbReference>
<dbReference type="InterPro" id="IPR016666">
    <property type="entry name" value="TGFBI/POSTN"/>
</dbReference>
<feature type="domain" description="FAS1" evidence="19">
    <location>
        <begin position="497"/>
        <end position="629"/>
    </location>
</feature>
<dbReference type="Pfam" id="PF02469">
    <property type="entry name" value="Fasciclin"/>
    <property type="match status" value="4"/>
</dbReference>
<dbReference type="PANTHER" id="PTHR10900:SF12">
    <property type="entry name" value="PERIOSTIN"/>
    <property type="match status" value="1"/>
</dbReference>
<feature type="signal peptide" evidence="18">
    <location>
        <begin position="1"/>
        <end position="22"/>
    </location>
</feature>
<keyword evidence="22" id="KW-1185">Reference proteome</keyword>
<evidence type="ECO:0000256" key="16">
    <source>
        <dbReference type="ARBA" id="ARBA00078063"/>
    </source>
</evidence>
<evidence type="ECO:0000256" key="12">
    <source>
        <dbReference type="ARBA" id="ARBA00023180"/>
    </source>
</evidence>
<organism evidence="21 22">
    <name type="scientific">Phrynocephalus forsythii</name>
    <dbReference type="NCBI Taxonomy" id="171643"/>
    <lineage>
        <taxon>Eukaryota</taxon>
        <taxon>Metazoa</taxon>
        <taxon>Chordata</taxon>
        <taxon>Craniata</taxon>
        <taxon>Vertebrata</taxon>
        <taxon>Euteleostomi</taxon>
        <taxon>Lepidosauria</taxon>
        <taxon>Squamata</taxon>
        <taxon>Bifurcata</taxon>
        <taxon>Unidentata</taxon>
        <taxon>Episquamata</taxon>
        <taxon>Toxicofera</taxon>
        <taxon>Iguania</taxon>
        <taxon>Acrodonta</taxon>
        <taxon>Agamidae</taxon>
        <taxon>Agaminae</taxon>
        <taxon>Phrynocephalus</taxon>
    </lineage>
</organism>
<evidence type="ECO:0000256" key="13">
    <source>
        <dbReference type="ARBA" id="ARBA00058492"/>
    </source>
</evidence>
<keyword evidence="9" id="KW-0130">Cell adhesion</keyword>
<dbReference type="GO" id="GO:0008201">
    <property type="term" value="F:heparin binding"/>
    <property type="evidence" value="ECO:0007669"/>
    <property type="project" value="UniProtKB-KW"/>
</dbReference>
<gene>
    <name evidence="21" type="ORF">JRQ81_002322</name>
</gene>
<keyword evidence="11" id="KW-1015">Disulfide bond</keyword>
<dbReference type="PIRSF" id="PIRSF016553">
    <property type="entry name" value="BIGH3_OSF2"/>
    <property type="match status" value="1"/>
</dbReference>
<evidence type="ECO:0000256" key="15">
    <source>
        <dbReference type="ARBA" id="ARBA00073137"/>
    </source>
</evidence>
<keyword evidence="6" id="KW-0358">Heparin-binding</keyword>
<dbReference type="SUPFAM" id="SSF82153">
    <property type="entry name" value="FAS1 domain"/>
    <property type="match status" value="4"/>
</dbReference>
<dbReference type="EMBL" id="JAPFRF010000011">
    <property type="protein sequence ID" value="KAJ7316160.1"/>
    <property type="molecule type" value="Genomic_DNA"/>
</dbReference>
<dbReference type="GO" id="GO:0071307">
    <property type="term" value="P:cellular response to vitamin K"/>
    <property type="evidence" value="ECO:0007669"/>
    <property type="project" value="UniProtKB-ARBA"/>
</dbReference>
<protein>
    <recommendedName>
        <fullName evidence="15">Periostin</fullName>
    </recommendedName>
    <alternativeName>
        <fullName evidence="16">Osteoblast-specific factor 2</fullName>
    </alternativeName>
</protein>
<feature type="region of interest" description="Disordered" evidence="17">
    <location>
        <begin position="862"/>
        <end position="898"/>
    </location>
</feature>
<evidence type="ECO:0000256" key="5">
    <source>
        <dbReference type="ARBA" id="ARBA00022530"/>
    </source>
</evidence>
<evidence type="ECO:0000256" key="2">
    <source>
        <dbReference type="ARBA" id="ARBA00004555"/>
    </source>
</evidence>
<evidence type="ECO:0000259" key="20">
    <source>
        <dbReference type="PROSITE" id="PS51041"/>
    </source>
</evidence>
<keyword evidence="3" id="KW-0301">Gamma-carboxyglutamic acid</keyword>
<feature type="domain" description="FAS1" evidence="19">
    <location>
        <begin position="235"/>
        <end position="366"/>
    </location>
</feature>
<sequence>MALLWVATVSICFLSVFHLCESSAHYDKILSHSRIRGRDQGPNVCALQQVMGTNKKYFSTCRNWYQGAICGKKATVLYECCPGYMKMEGMRGCPAVAPIDHVYGTLGIVGATSTQRYSDMSKLREEIEGPGSYTFFAPSNEAWDLLDREIHSGLIENVNIELYNALHNHMVNRRMLTKDLKNGMTLVSMYNNQNLHINHYPNGVVTVNCARVIHGNQIATNGVVNVIDRVLTPVGNTIEDFIEAEDDLSSLRAAAFASGVMDTLGKPGHYTLFAPTNEAFEKLPRGVLERIMGDKVASEALMKFHILNTLQCSEAIMGGAAFETLEGNTVEIGCDGESLTINGVKMVKRKDIVTSNGVIHLIDQVLIPDSAKQVIELAGPQQTTFTDLVSQVGLAAALKPEEEYTLLAPLNGAFSDDTLTMDQRILKLILQNHILKVKVGLNDLYNGQFLETLGGKKLRVFVYRTAVCVENSCMVRGSKEGRNGFIHVFREIIQPAEKTLHELLRSDKRFSIFLRLVEAADLEEVLSQPGDWTLFVPTNDAFKGLTEQEVNTLIKDPNALRNILLYHLTRGVFIGNGFEPGVTNILKTIQGGKLYLKMVNDTLLVNELKSKEPDVMATNGVIHVIDKLLYPADTPVGNDQLYTILKKLIKYIQIKFVRGSTFKEIPLTFYTTRIITKVVDPKIKVIEGSFEPIVRKEDIKTITRVVGGTTVRKEIEVPSITKLTKVIEGEPEFKLVREGETITKVIHGEPIIKKYTKIIDGHPVEVTEREVTEERIIQGPELKYTRITTGGGADAEETLKKLLDEEVTKVTKLIEGDGHLLEDEEIKRLLQGAGSEYTKVTKVIEREPQIIETEIKKIHREETPVRKVQTSRRTQGSPRRRTRLVRPGAKKQNPQKNN</sequence>
<dbReference type="PROSITE" id="PS50213">
    <property type="entry name" value="FAS1"/>
    <property type="match status" value="4"/>
</dbReference>
<evidence type="ECO:0000256" key="1">
    <source>
        <dbReference type="ARBA" id="ARBA00004498"/>
    </source>
</evidence>
<dbReference type="PANTHER" id="PTHR10900">
    <property type="entry name" value="PERIOSTIN-RELATED"/>
    <property type="match status" value="1"/>
</dbReference>
<evidence type="ECO:0000313" key="21">
    <source>
        <dbReference type="EMBL" id="KAJ7316160.1"/>
    </source>
</evidence>
<dbReference type="Gene3D" id="2.30.180.10">
    <property type="entry name" value="FAS1 domain"/>
    <property type="match status" value="4"/>
</dbReference>
<evidence type="ECO:0000256" key="6">
    <source>
        <dbReference type="ARBA" id="ARBA00022674"/>
    </source>
</evidence>
<keyword evidence="7 18" id="KW-0732">Signal</keyword>
<dbReference type="FunFam" id="2.30.180.10:FF:000001">
    <property type="entry name" value="periostin isoform X1"/>
    <property type="match status" value="1"/>
</dbReference>